<dbReference type="GO" id="GO:0035438">
    <property type="term" value="F:cyclic-di-GMP binding"/>
    <property type="evidence" value="ECO:0007669"/>
    <property type="project" value="InterPro"/>
</dbReference>
<keyword evidence="3" id="KW-1185">Reference proteome</keyword>
<dbReference type="OrthoDB" id="6197021at2"/>
<feature type="domain" description="PilZ" evidence="1">
    <location>
        <begin position="4"/>
        <end position="90"/>
    </location>
</feature>
<reference evidence="2 3" key="1">
    <citation type="submission" date="2018-04" db="EMBL/GenBank/DDBJ databases">
        <title>Thalassorhabdus spongiae gen. nov., sp. nov., isolated from a marine sponge in South-West Iceland.</title>
        <authorList>
            <person name="Knobloch S."/>
            <person name="Daussin A."/>
            <person name="Johannsson R."/>
            <person name="Marteinsson V.T."/>
        </authorList>
    </citation>
    <scope>NUCLEOTIDE SEQUENCE [LARGE SCALE GENOMIC DNA]</scope>
    <source>
        <strain evidence="2 3">Hp12</strain>
    </source>
</reference>
<gene>
    <name evidence="2" type="ORF">DC094_08620</name>
</gene>
<dbReference type="Proteomes" id="UP000244906">
    <property type="component" value="Unassembled WGS sequence"/>
</dbReference>
<evidence type="ECO:0000313" key="3">
    <source>
        <dbReference type="Proteomes" id="UP000244906"/>
    </source>
</evidence>
<dbReference type="AlphaFoldDB" id="A0A2V1GX84"/>
<dbReference type="RefSeq" id="WP_116686700.1">
    <property type="nucleotide sequence ID" value="NZ_CAWNYD010000002.1"/>
</dbReference>
<evidence type="ECO:0000259" key="1">
    <source>
        <dbReference type="Pfam" id="PF07238"/>
    </source>
</evidence>
<evidence type="ECO:0000313" key="2">
    <source>
        <dbReference type="EMBL" id="PVZ70630.1"/>
    </source>
</evidence>
<accession>A0A2V1GX84</accession>
<dbReference type="InterPro" id="IPR009875">
    <property type="entry name" value="PilZ_domain"/>
</dbReference>
<dbReference type="Pfam" id="PF07238">
    <property type="entry name" value="PilZ"/>
    <property type="match status" value="1"/>
</dbReference>
<protein>
    <recommendedName>
        <fullName evidence="1">PilZ domain-containing protein</fullName>
    </recommendedName>
</protein>
<proteinExistence type="predicted"/>
<comment type="caution">
    <text evidence="2">The sequence shown here is derived from an EMBL/GenBank/DDBJ whole genome shotgun (WGS) entry which is preliminary data.</text>
</comment>
<organism evidence="2 3">
    <name type="scientific">Pelagibaculum spongiae</name>
    <dbReference type="NCBI Taxonomy" id="2080658"/>
    <lineage>
        <taxon>Bacteria</taxon>
        <taxon>Pseudomonadati</taxon>
        <taxon>Pseudomonadota</taxon>
        <taxon>Gammaproteobacteria</taxon>
        <taxon>Oceanospirillales</taxon>
        <taxon>Pelagibaculum</taxon>
    </lineage>
</organism>
<sequence length="113" mass="13019">MDQDRRQTGRQVISERLFVHVDGKVFSTHSVDMSREGLCINARMPLEPHTTVELIIGWPGQQRKYYLQGDIRWCRDEEGQHRMGVEIDVKATEDGADWQALFAELMSDAANDQ</sequence>
<dbReference type="Gene3D" id="2.40.10.220">
    <property type="entry name" value="predicted glycosyltransferase like domains"/>
    <property type="match status" value="1"/>
</dbReference>
<dbReference type="SUPFAM" id="SSF141371">
    <property type="entry name" value="PilZ domain-like"/>
    <property type="match status" value="1"/>
</dbReference>
<dbReference type="EMBL" id="QDDL01000002">
    <property type="protein sequence ID" value="PVZ70630.1"/>
    <property type="molecule type" value="Genomic_DNA"/>
</dbReference>
<name>A0A2V1GX84_9GAMM</name>